<dbReference type="AlphaFoldDB" id="A0A379EWY2"/>
<proteinExistence type="predicted"/>
<evidence type="ECO:0000313" key="3">
    <source>
        <dbReference type="Proteomes" id="UP000254704"/>
    </source>
</evidence>
<evidence type="ECO:0000259" key="1">
    <source>
        <dbReference type="Pfam" id="PF12146"/>
    </source>
</evidence>
<dbReference type="Pfam" id="PF12146">
    <property type="entry name" value="Hydrolase_4"/>
    <property type="match status" value="1"/>
</dbReference>
<name>A0A379EWY2_9PAST</name>
<dbReference type="InterPro" id="IPR051044">
    <property type="entry name" value="MAG_DAG_Lipase"/>
</dbReference>
<dbReference type="SUPFAM" id="SSF53474">
    <property type="entry name" value="alpha/beta-Hydrolases"/>
    <property type="match status" value="1"/>
</dbReference>
<dbReference type="Proteomes" id="UP000254704">
    <property type="component" value="Unassembled WGS sequence"/>
</dbReference>
<keyword evidence="2" id="KW-0378">Hydrolase</keyword>
<evidence type="ECO:0000313" key="2">
    <source>
        <dbReference type="EMBL" id="SUC10907.1"/>
    </source>
</evidence>
<dbReference type="GO" id="GO:0004622">
    <property type="term" value="F:phosphatidylcholine lysophospholipase activity"/>
    <property type="evidence" value="ECO:0007669"/>
    <property type="project" value="UniProtKB-EC"/>
</dbReference>
<feature type="domain" description="Serine aminopeptidase S33" evidence="1">
    <location>
        <begin position="48"/>
        <end position="298"/>
    </location>
</feature>
<dbReference type="EC" id="3.1.1.5" evidence="2"/>
<organism evidence="2 3">
    <name type="scientific">Pasteurella canis</name>
    <dbReference type="NCBI Taxonomy" id="753"/>
    <lineage>
        <taxon>Bacteria</taxon>
        <taxon>Pseudomonadati</taxon>
        <taxon>Pseudomonadota</taxon>
        <taxon>Gammaproteobacteria</taxon>
        <taxon>Pasteurellales</taxon>
        <taxon>Pasteurellaceae</taxon>
        <taxon>Pasteurella</taxon>
    </lineage>
</organism>
<accession>A0A379EWY2</accession>
<dbReference type="InterPro" id="IPR022742">
    <property type="entry name" value="Hydrolase_4"/>
</dbReference>
<protein>
    <submittedName>
        <fullName evidence="2">Lysophospholipase L2</fullName>
        <ecNumber evidence="2">3.1.1.5</ecNumber>
    </submittedName>
</protein>
<dbReference type="Gene3D" id="3.40.50.1820">
    <property type="entry name" value="alpha/beta hydrolase"/>
    <property type="match status" value="1"/>
</dbReference>
<sequence>MIQREPHFTHFALAELHPFAAQFPLQDVKGKKGVRITYRHFVQDQPTERRLVILVNGRAENLLKWTELAYDFYQQGYDVLVFDHRGQGYSQRLLKDHDKGYIDEFRFYADDIALLLEKITSLYHYQSQHILAHSLGALISTYYLANYDHQVKSAVFSAPFYGIPLQHSLRDELIINLMMLFGQGSRYVFGKGKYKPADLDKNDLSCCRTRMKWMNRINRRHPHIHLGGPTFRWVHLCFNAIKKLPTILSRIEIPVLILQSEREKIVDNQNLQKLTDLLPQGQLVQIEHSKHEILFERDPIRDLALAKIQQFFTENNAK</sequence>
<gene>
    <name evidence="2" type="primary">pldB</name>
    <name evidence="2" type="ORF">NCTC11621_01986</name>
</gene>
<dbReference type="EMBL" id="UGTV01000015">
    <property type="protein sequence ID" value="SUC10907.1"/>
    <property type="molecule type" value="Genomic_DNA"/>
</dbReference>
<dbReference type="InterPro" id="IPR029058">
    <property type="entry name" value="AB_hydrolase_fold"/>
</dbReference>
<reference evidence="2 3" key="1">
    <citation type="submission" date="2018-06" db="EMBL/GenBank/DDBJ databases">
        <authorList>
            <consortium name="Pathogen Informatics"/>
            <person name="Doyle S."/>
        </authorList>
    </citation>
    <scope>NUCLEOTIDE SEQUENCE [LARGE SCALE GENOMIC DNA]</scope>
    <source>
        <strain evidence="2 3">NCTC11621</strain>
    </source>
</reference>
<dbReference type="PANTHER" id="PTHR11614">
    <property type="entry name" value="PHOSPHOLIPASE-RELATED"/>
    <property type="match status" value="1"/>
</dbReference>